<sequence>MNDAPQTISVNPLSRFSEVLREDLGLTGTKVGCDAGDCGACTIQIDGEQRYACLTAVAQLEGRNVRTVEGLSKNGKLTPLQQAFLDEGAAQCGICTPGMLMAAQSLLDHTPKPSESQVLDVLGGVLCRCTGYTKIVQAVLKAGQSSSSQSTPEINNQKSVGTRMEKVDGYKKITGEEIFGADQAPEDALWLRAVRSPHPRAKFTHADPEKVLQNYPGLVRVLTADDVPGNNGFGIYPHIKDQPVLAKDHVRFRGEAVLALVGDRESVESVSDDDLGLRWEPLEAVRGWEGALSGKLEPVQAQIPDNVLARGFLKKSDVEIAFAEADFVVEGQWTTSAVEHGYIEPEAGYARKLGQRLEIFVCTQTPYMDRAEVAQVMGVDPEQIRIIPSAVGGGFGGKLDLSLQPLVALAAWILERPVRCIYTRPESLASSTKRHPVRMSAKAGCTGDGKLTAFEYHGDFNTGAYASWGPTVADRVPIHCSGPYLIPNVLAETRALLTNESPSGAFRGFGVPQGAIAHEALMDELAEKTAIDPLEFRIRNALRKGDKTATGQKLENSVGQVECLEALQGRWRKWRADAEIFNKNSNHIRRGVGCGSVWYGCGNTSLSNPSTMKVGINADGKVTLYNGVMDIGQGANTIMVQICADALGLPASQFEFVMGDTDLTADAGKTSASRQTFVSGKAAQLAGEELRAQIIRLAEASENASLRLEQTDDSAGGKLIVEDDIGSHEIVLSDILPLKGGDVLTGEGTFDPPTTTLDENGQGNPYATYGFGAHITEVEVDTLLGTTKVLRLAAAHDVGKTINPTQVEGQIHGGIAQGLGMALMEEYVQTVSENLHDYLMPTVGDMPEIEVILIEDPEPLGPYGAKGIGEHALIPTAPAILGAIKHAAGVSIRHLPATPDRVFAALQEAGNK</sequence>
<dbReference type="PROSITE" id="PS00197">
    <property type="entry name" value="2FE2S_FER_1"/>
    <property type="match status" value="1"/>
</dbReference>
<dbReference type="InterPro" id="IPR036010">
    <property type="entry name" value="2Fe-2S_ferredoxin-like_sf"/>
</dbReference>
<organism evidence="6">
    <name type="scientific">marine metagenome</name>
    <dbReference type="NCBI Taxonomy" id="408172"/>
    <lineage>
        <taxon>unclassified sequences</taxon>
        <taxon>metagenomes</taxon>
        <taxon>ecological metagenomes</taxon>
    </lineage>
</organism>
<protein>
    <recommendedName>
        <fullName evidence="5">2Fe-2S ferredoxin-type domain-containing protein</fullName>
    </recommendedName>
</protein>
<dbReference type="Pfam" id="PF20256">
    <property type="entry name" value="MoCoBD_2"/>
    <property type="match status" value="1"/>
</dbReference>
<dbReference type="SMART" id="SM01008">
    <property type="entry name" value="Ald_Xan_dh_C"/>
    <property type="match status" value="1"/>
</dbReference>
<keyword evidence="4" id="KW-0408">Iron</keyword>
<name>A0A381YD34_9ZZZZ</name>
<dbReference type="InterPro" id="IPR036856">
    <property type="entry name" value="Ald_Oxase/Xan_DH_a/b_sf"/>
</dbReference>
<evidence type="ECO:0000256" key="1">
    <source>
        <dbReference type="ARBA" id="ARBA00006849"/>
    </source>
</evidence>
<dbReference type="GO" id="GO:0005506">
    <property type="term" value="F:iron ion binding"/>
    <property type="evidence" value="ECO:0007669"/>
    <property type="project" value="InterPro"/>
</dbReference>
<dbReference type="Pfam" id="PF00111">
    <property type="entry name" value="Fer2"/>
    <property type="match status" value="1"/>
</dbReference>
<dbReference type="InterPro" id="IPR046867">
    <property type="entry name" value="AldOxase/xan_DH_MoCoBD2"/>
</dbReference>
<dbReference type="Gene3D" id="3.30.365.10">
    <property type="entry name" value="Aldehyde oxidase/xanthine dehydrogenase, molybdopterin binding domain"/>
    <property type="match status" value="4"/>
</dbReference>
<dbReference type="EMBL" id="UINC01017849">
    <property type="protein sequence ID" value="SVA74453.1"/>
    <property type="molecule type" value="Genomic_DNA"/>
</dbReference>
<dbReference type="AlphaFoldDB" id="A0A381YD34"/>
<feature type="domain" description="2Fe-2S ferredoxin-type" evidence="5">
    <location>
        <begin position="1"/>
        <end position="71"/>
    </location>
</feature>
<evidence type="ECO:0000256" key="2">
    <source>
        <dbReference type="ARBA" id="ARBA00022723"/>
    </source>
</evidence>
<dbReference type="PROSITE" id="PS51085">
    <property type="entry name" value="2FE2S_FER_2"/>
    <property type="match status" value="1"/>
</dbReference>
<dbReference type="InterPro" id="IPR001041">
    <property type="entry name" value="2Fe-2S_ferredoxin-type"/>
</dbReference>
<evidence type="ECO:0000259" key="5">
    <source>
        <dbReference type="PROSITE" id="PS51085"/>
    </source>
</evidence>
<evidence type="ECO:0000313" key="6">
    <source>
        <dbReference type="EMBL" id="SVA74453.1"/>
    </source>
</evidence>
<dbReference type="GO" id="GO:0051537">
    <property type="term" value="F:2 iron, 2 sulfur cluster binding"/>
    <property type="evidence" value="ECO:0007669"/>
    <property type="project" value="InterPro"/>
</dbReference>
<dbReference type="Gene3D" id="3.10.20.30">
    <property type="match status" value="1"/>
</dbReference>
<dbReference type="Gene3D" id="3.90.1170.50">
    <property type="entry name" value="Aldehyde oxidase/xanthine dehydrogenase, a/b hammerhead"/>
    <property type="match status" value="1"/>
</dbReference>
<dbReference type="InterPro" id="IPR000674">
    <property type="entry name" value="Ald_Oxase/Xan_DH_a/b"/>
</dbReference>
<gene>
    <name evidence="6" type="ORF">METZ01_LOCUS127307</name>
</gene>
<keyword evidence="2" id="KW-0479">Metal-binding</keyword>
<reference evidence="6" key="1">
    <citation type="submission" date="2018-05" db="EMBL/GenBank/DDBJ databases">
        <authorList>
            <person name="Lanie J.A."/>
            <person name="Ng W.-L."/>
            <person name="Kazmierczak K.M."/>
            <person name="Andrzejewski T.M."/>
            <person name="Davidsen T.M."/>
            <person name="Wayne K.J."/>
            <person name="Tettelin H."/>
            <person name="Glass J.I."/>
            <person name="Rusch D."/>
            <person name="Podicherti R."/>
            <person name="Tsui H.-C.T."/>
            <person name="Winkler M.E."/>
        </authorList>
    </citation>
    <scope>NUCLEOTIDE SEQUENCE</scope>
</reference>
<keyword evidence="3" id="KW-0560">Oxidoreductase</keyword>
<dbReference type="InterPro" id="IPR036884">
    <property type="entry name" value="2Fe-2S-bd_dom_sf"/>
</dbReference>
<dbReference type="InterPro" id="IPR006058">
    <property type="entry name" value="2Fe2S_fd_BS"/>
</dbReference>
<evidence type="ECO:0000256" key="4">
    <source>
        <dbReference type="ARBA" id="ARBA00023004"/>
    </source>
</evidence>
<comment type="similarity">
    <text evidence="1">Belongs to the xanthine dehydrogenase family.</text>
</comment>
<dbReference type="Pfam" id="PF01315">
    <property type="entry name" value="Ald_Xan_dh_C"/>
    <property type="match status" value="1"/>
</dbReference>
<dbReference type="InterPro" id="IPR002888">
    <property type="entry name" value="2Fe-2S-bd"/>
</dbReference>
<dbReference type="InterPro" id="IPR012675">
    <property type="entry name" value="Beta-grasp_dom_sf"/>
</dbReference>
<dbReference type="SUPFAM" id="SSF54665">
    <property type="entry name" value="CO dehydrogenase molybdoprotein N-domain-like"/>
    <property type="match status" value="1"/>
</dbReference>
<dbReference type="CDD" id="cd00207">
    <property type="entry name" value="fer2"/>
    <property type="match status" value="1"/>
</dbReference>
<dbReference type="SUPFAM" id="SSF47741">
    <property type="entry name" value="CO dehydrogenase ISP C-domain like"/>
    <property type="match status" value="1"/>
</dbReference>
<dbReference type="GO" id="GO:0016491">
    <property type="term" value="F:oxidoreductase activity"/>
    <property type="evidence" value="ECO:0007669"/>
    <property type="project" value="UniProtKB-KW"/>
</dbReference>
<dbReference type="InterPro" id="IPR016208">
    <property type="entry name" value="Ald_Oxase/xanthine_DH-like"/>
</dbReference>
<proteinExistence type="inferred from homology"/>
<dbReference type="PANTHER" id="PTHR11908:SF157">
    <property type="entry name" value="XANTHINE DEHYDROGENASE SUBUNIT D-RELATED"/>
    <property type="match status" value="1"/>
</dbReference>
<accession>A0A381YD34</accession>
<dbReference type="SUPFAM" id="SSF56003">
    <property type="entry name" value="Molybdenum cofactor-binding domain"/>
    <property type="match status" value="1"/>
</dbReference>
<dbReference type="Gene3D" id="1.10.150.120">
    <property type="entry name" value="[2Fe-2S]-binding domain"/>
    <property type="match status" value="1"/>
</dbReference>
<dbReference type="InterPro" id="IPR037165">
    <property type="entry name" value="AldOxase/xan_DH_Mopterin-bd_sf"/>
</dbReference>
<evidence type="ECO:0000256" key="3">
    <source>
        <dbReference type="ARBA" id="ARBA00023002"/>
    </source>
</evidence>
<dbReference type="InterPro" id="IPR008274">
    <property type="entry name" value="AldOxase/xan_DH_MoCoBD1"/>
</dbReference>
<dbReference type="SUPFAM" id="SSF54292">
    <property type="entry name" value="2Fe-2S ferredoxin-like"/>
    <property type="match status" value="1"/>
</dbReference>
<dbReference type="Pfam" id="PF02738">
    <property type="entry name" value="MoCoBD_1"/>
    <property type="match status" value="1"/>
</dbReference>
<dbReference type="Pfam" id="PF01799">
    <property type="entry name" value="Fer2_2"/>
    <property type="match status" value="1"/>
</dbReference>
<dbReference type="PANTHER" id="PTHR11908">
    <property type="entry name" value="XANTHINE DEHYDROGENASE"/>
    <property type="match status" value="1"/>
</dbReference>